<name>A0A8E0S6I7_9TREM</name>
<dbReference type="EMBL" id="LUCM01001167">
    <property type="protein sequence ID" value="KAA0199358.1"/>
    <property type="molecule type" value="Genomic_DNA"/>
</dbReference>
<dbReference type="AlphaFoldDB" id="A0A8E0S6I7"/>
<evidence type="ECO:0000313" key="2">
    <source>
        <dbReference type="Proteomes" id="UP000728185"/>
    </source>
</evidence>
<dbReference type="InterPro" id="IPR009524">
    <property type="entry name" value="CFAP68"/>
</dbReference>
<dbReference type="Pfam" id="PF06608">
    <property type="entry name" value="CFAP68"/>
    <property type="match status" value="1"/>
</dbReference>
<gene>
    <name evidence="1" type="ORF">FBUS_01302</name>
</gene>
<comment type="caution">
    <text evidence="1">The sequence shown here is derived from an EMBL/GenBank/DDBJ whole genome shotgun (WGS) entry which is preliminary data.</text>
</comment>
<evidence type="ECO:0000313" key="1">
    <source>
        <dbReference type="EMBL" id="KAA0199358.1"/>
    </source>
</evidence>
<reference evidence="1" key="1">
    <citation type="submission" date="2019-05" db="EMBL/GenBank/DDBJ databases">
        <title>Annotation for the trematode Fasciolopsis buski.</title>
        <authorList>
            <person name="Choi Y.-J."/>
        </authorList>
    </citation>
    <scope>NUCLEOTIDE SEQUENCE</scope>
    <source>
        <strain evidence="1">HT</strain>
        <tissue evidence="1">Whole worm</tissue>
    </source>
</reference>
<accession>A0A8E0S6I7</accession>
<dbReference type="GO" id="GO:0005634">
    <property type="term" value="C:nucleus"/>
    <property type="evidence" value="ECO:0007669"/>
    <property type="project" value="InterPro"/>
</dbReference>
<dbReference type="OrthoDB" id="9970063at2759"/>
<dbReference type="GO" id="GO:0030317">
    <property type="term" value="P:flagellated sperm motility"/>
    <property type="evidence" value="ECO:0007669"/>
    <property type="project" value="InterPro"/>
</dbReference>
<proteinExistence type="predicted"/>
<keyword evidence="2" id="KW-1185">Reference proteome</keyword>
<organism evidence="1 2">
    <name type="scientific">Fasciolopsis buskii</name>
    <dbReference type="NCBI Taxonomy" id="27845"/>
    <lineage>
        <taxon>Eukaryota</taxon>
        <taxon>Metazoa</taxon>
        <taxon>Spiralia</taxon>
        <taxon>Lophotrochozoa</taxon>
        <taxon>Platyhelminthes</taxon>
        <taxon>Trematoda</taxon>
        <taxon>Digenea</taxon>
        <taxon>Plagiorchiida</taxon>
        <taxon>Echinostomata</taxon>
        <taxon>Echinostomatoidea</taxon>
        <taxon>Fasciolidae</taxon>
        <taxon>Fasciolopsis</taxon>
    </lineage>
</organism>
<protein>
    <submittedName>
        <fullName evidence="1">Uncharacterized protein</fullName>
    </submittedName>
</protein>
<dbReference type="Proteomes" id="UP000728185">
    <property type="component" value="Unassembled WGS sequence"/>
</dbReference>
<sequence>MKEQLEIQAPKPIYRTECLMGNWVEDRRDLDWLTKRPATKSFIGSKYQTEYQARYVHDPEWKNPAPRYPNRAKHSYPGHQPELITGYNGYPLMSTNQAAFAYWHQPDPK</sequence>